<reference evidence="11 12" key="1">
    <citation type="submission" date="2017-10" db="EMBL/GenBank/DDBJ databases">
        <title>Comparative genomics in systemic dimorphic fungi from Ajellomycetaceae.</title>
        <authorList>
            <person name="Munoz J.F."/>
            <person name="Mcewen J.G."/>
            <person name="Clay O.K."/>
            <person name="Cuomo C.A."/>
        </authorList>
    </citation>
    <scope>NUCLEOTIDE SEQUENCE [LARGE SCALE GENOMIC DNA]</scope>
    <source>
        <strain evidence="11 12">UAMH7299</strain>
    </source>
</reference>
<dbReference type="PANTHER" id="PTHR11804">
    <property type="entry name" value="PROTEASE M3 THIMET OLIGOPEPTIDASE-RELATED"/>
    <property type="match status" value="1"/>
</dbReference>
<proteinExistence type="inferred from homology"/>
<dbReference type="OrthoDB" id="534666at2759"/>
<dbReference type="PANTHER" id="PTHR11804:SF84">
    <property type="entry name" value="SACCHAROLYSIN"/>
    <property type="match status" value="1"/>
</dbReference>
<gene>
    <name evidence="11" type="ORF">AJ80_07712</name>
</gene>
<dbReference type="GO" id="GO:0006508">
    <property type="term" value="P:proteolysis"/>
    <property type="evidence" value="ECO:0007669"/>
    <property type="project" value="UniProtKB-KW"/>
</dbReference>
<keyword evidence="5 9" id="KW-0479">Metal-binding</keyword>
<dbReference type="Pfam" id="PF01432">
    <property type="entry name" value="Peptidase_M3"/>
    <property type="match status" value="1"/>
</dbReference>
<dbReference type="Proteomes" id="UP000224634">
    <property type="component" value="Unassembled WGS sequence"/>
</dbReference>
<comment type="cofactor">
    <cofactor evidence="9">
        <name>Zn(2+)</name>
        <dbReference type="ChEBI" id="CHEBI:29105"/>
    </cofactor>
    <text evidence="9">Binds 1 zinc ion.</text>
</comment>
<dbReference type="InterPro" id="IPR024077">
    <property type="entry name" value="Neurolysin/TOP_dom2"/>
</dbReference>
<dbReference type="SUPFAM" id="SSF55486">
    <property type="entry name" value="Metalloproteases ('zincins'), catalytic domain"/>
    <property type="match status" value="1"/>
</dbReference>
<dbReference type="FunFam" id="1.20.1050.40:FF:000001">
    <property type="entry name" value="Thimet oligopeptidase 1"/>
    <property type="match status" value="1"/>
</dbReference>
<evidence type="ECO:0000313" key="11">
    <source>
        <dbReference type="EMBL" id="PGH09235.1"/>
    </source>
</evidence>
<sequence length="723" mass="81679">MAPSALRSPPQAPPVFTATPESIIVDTKRIINESRASQDRVASAVTADAATFGNVLLPLSHDENIMALEAHILGFYQSVSTDSTLRDASTEAEKLMDEFSIEASMREDLFKLVAAALAKKEELDPESQKLLEKEHKDFVRNGLGIPAGPQRDRFKEIKKRLSQISIEFQKNLNEEKGGIWFSREELDGVPEDVLGGFQKGEEGSENAGKVFLTFKYPDLFPTLKYATNAETRQKVFVANENKCNQNVPLFKEAVLLRDEAARLLGYPNHATFRLEDKMAKTPKTVNDFLGDLRSRLKDGGLSERKALKAIKDEYLKSHNASYVPDEHYFLWDHRFFDRVMLEKDYSLDHQLIAEYFPLQTTIAGMLQIFEELFGLVFVEITGEERDKISPSGKGGDIVWHEEVQVFSVWDDEGEGSGFVGYLYLDLFPRTGKYGHAANFNLQPGFIKKDGTRRYPATALVCNFSKPTAKKPSLLKHDEVVTLFHELGHGIHDLVARTTYSRFHGTNTVRDFVEAPSQMLENWCWTPSQLKALSKHYSTLSPAYKEAWLEAQKDNATAGEPEEKIPDALIQNLIKTKHVNDALFNLRQLHFGIFDMTVHQPKTHEELKAMDFSATYNELRKQIAQLDGPEVLGKGDTWGNGQATFGHLIGGYDAGYYGYLSSQVYSTDMFYSVFKSNPMNPKEGRRYRHTVLERGGSQDEMTTLKQFLGREPSTDAFYKELGLA</sequence>
<comment type="similarity">
    <text evidence="2 9">Belongs to the peptidase M3 family.</text>
</comment>
<dbReference type="Gene3D" id="1.10.1370.10">
    <property type="entry name" value="Neurolysin, domain 3"/>
    <property type="match status" value="1"/>
</dbReference>
<dbReference type="GO" id="GO:0046872">
    <property type="term" value="F:metal ion binding"/>
    <property type="evidence" value="ECO:0007669"/>
    <property type="project" value="UniProtKB-UniRule"/>
</dbReference>
<keyword evidence="7 9" id="KW-0862">Zinc</keyword>
<feature type="domain" description="Peptidase M3A/M3B catalytic" evidence="10">
    <location>
        <begin position="223"/>
        <end position="721"/>
    </location>
</feature>
<evidence type="ECO:0000256" key="8">
    <source>
        <dbReference type="ARBA" id="ARBA00023049"/>
    </source>
</evidence>
<dbReference type="InterPro" id="IPR024080">
    <property type="entry name" value="Neurolysin/TOP_N"/>
</dbReference>
<dbReference type="Gene3D" id="3.40.390.10">
    <property type="entry name" value="Collagenase (Catalytic Domain)"/>
    <property type="match status" value="1"/>
</dbReference>
<evidence type="ECO:0000256" key="1">
    <source>
        <dbReference type="ARBA" id="ARBA00004496"/>
    </source>
</evidence>
<protein>
    <recommendedName>
        <fullName evidence="10">Peptidase M3A/M3B catalytic domain-containing protein</fullName>
    </recommendedName>
</protein>
<evidence type="ECO:0000256" key="4">
    <source>
        <dbReference type="ARBA" id="ARBA00022670"/>
    </source>
</evidence>
<keyword evidence="6 9" id="KW-0378">Hydrolase</keyword>
<name>A0A2B7XJY1_POLH7</name>
<evidence type="ECO:0000256" key="9">
    <source>
        <dbReference type="RuleBase" id="RU003435"/>
    </source>
</evidence>
<evidence type="ECO:0000256" key="5">
    <source>
        <dbReference type="ARBA" id="ARBA00022723"/>
    </source>
</evidence>
<comment type="caution">
    <text evidence="11">The sequence shown here is derived from an EMBL/GenBank/DDBJ whole genome shotgun (WGS) entry which is preliminary data.</text>
</comment>
<dbReference type="EMBL" id="PDNA01000154">
    <property type="protein sequence ID" value="PGH09235.1"/>
    <property type="molecule type" value="Genomic_DNA"/>
</dbReference>
<evidence type="ECO:0000256" key="3">
    <source>
        <dbReference type="ARBA" id="ARBA00022490"/>
    </source>
</evidence>
<dbReference type="InterPro" id="IPR045090">
    <property type="entry name" value="Pept_M3A_M3B"/>
</dbReference>
<comment type="subcellular location">
    <subcellularLocation>
        <location evidence="1">Cytoplasm</location>
    </subcellularLocation>
</comment>
<dbReference type="GO" id="GO:0006518">
    <property type="term" value="P:peptide metabolic process"/>
    <property type="evidence" value="ECO:0007669"/>
    <property type="project" value="TreeGrafter"/>
</dbReference>
<dbReference type="GO" id="GO:0004222">
    <property type="term" value="F:metalloendopeptidase activity"/>
    <property type="evidence" value="ECO:0007669"/>
    <property type="project" value="InterPro"/>
</dbReference>
<dbReference type="GO" id="GO:0005758">
    <property type="term" value="C:mitochondrial intermembrane space"/>
    <property type="evidence" value="ECO:0007669"/>
    <property type="project" value="TreeGrafter"/>
</dbReference>
<keyword evidence="4 9" id="KW-0645">Protease</keyword>
<dbReference type="CDD" id="cd06455">
    <property type="entry name" value="M3A_TOP"/>
    <property type="match status" value="1"/>
</dbReference>
<evidence type="ECO:0000256" key="6">
    <source>
        <dbReference type="ARBA" id="ARBA00022801"/>
    </source>
</evidence>
<dbReference type="Gene3D" id="1.20.1050.40">
    <property type="entry name" value="Endopeptidase. Chain P, domain 1"/>
    <property type="match status" value="1"/>
</dbReference>
<evidence type="ECO:0000313" key="12">
    <source>
        <dbReference type="Proteomes" id="UP000224634"/>
    </source>
</evidence>
<keyword evidence="8 9" id="KW-0482">Metalloprotease</keyword>
<dbReference type="InterPro" id="IPR001567">
    <property type="entry name" value="Pept_M3A_M3B_dom"/>
</dbReference>
<dbReference type="STRING" id="1447883.A0A2B7XJY1"/>
<accession>A0A2B7XJY1</accession>
<evidence type="ECO:0000259" key="10">
    <source>
        <dbReference type="Pfam" id="PF01432"/>
    </source>
</evidence>
<organism evidence="11 12">
    <name type="scientific">Polytolypa hystricis (strain UAMH7299)</name>
    <dbReference type="NCBI Taxonomy" id="1447883"/>
    <lineage>
        <taxon>Eukaryota</taxon>
        <taxon>Fungi</taxon>
        <taxon>Dikarya</taxon>
        <taxon>Ascomycota</taxon>
        <taxon>Pezizomycotina</taxon>
        <taxon>Eurotiomycetes</taxon>
        <taxon>Eurotiomycetidae</taxon>
        <taxon>Onygenales</taxon>
        <taxon>Onygenales incertae sedis</taxon>
        <taxon>Polytolypa</taxon>
    </lineage>
</organism>
<keyword evidence="3" id="KW-0963">Cytoplasm</keyword>
<dbReference type="InterPro" id="IPR024079">
    <property type="entry name" value="MetalloPept_cat_dom_sf"/>
</dbReference>
<dbReference type="FunFam" id="3.40.390.10:FF:000006">
    <property type="entry name" value="Thimet oligopeptidase 1"/>
    <property type="match status" value="1"/>
</dbReference>
<keyword evidence="12" id="KW-1185">Reference proteome</keyword>
<evidence type="ECO:0000256" key="7">
    <source>
        <dbReference type="ARBA" id="ARBA00022833"/>
    </source>
</evidence>
<evidence type="ECO:0000256" key="2">
    <source>
        <dbReference type="ARBA" id="ARBA00006040"/>
    </source>
</evidence>
<dbReference type="AlphaFoldDB" id="A0A2B7XJY1"/>